<feature type="chain" id="PRO_5033872199" evidence="1">
    <location>
        <begin position="20"/>
        <end position="51"/>
    </location>
</feature>
<evidence type="ECO:0000313" key="2">
    <source>
        <dbReference type="EMBL" id="KAE9038665.1"/>
    </source>
</evidence>
<gene>
    <name evidence="3" type="ORF">PR001_g6812</name>
    <name evidence="2" type="ORF">PR002_g5898</name>
    <name evidence="4" type="ORF">PR003_g7135</name>
</gene>
<evidence type="ECO:0000313" key="7">
    <source>
        <dbReference type="Proteomes" id="UP000435112"/>
    </source>
</evidence>
<keyword evidence="1" id="KW-0732">Signal</keyword>
<protein>
    <submittedName>
        <fullName evidence="2">Uncharacterized protein</fullName>
    </submittedName>
</protein>
<evidence type="ECO:0000313" key="5">
    <source>
        <dbReference type="Proteomes" id="UP000429607"/>
    </source>
</evidence>
<evidence type="ECO:0000313" key="3">
    <source>
        <dbReference type="EMBL" id="KAE9041014.1"/>
    </source>
</evidence>
<dbReference type="Proteomes" id="UP000434957">
    <property type="component" value="Unassembled WGS sequence"/>
</dbReference>
<evidence type="ECO:0000313" key="6">
    <source>
        <dbReference type="Proteomes" id="UP000434957"/>
    </source>
</evidence>
<comment type="caution">
    <text evidence="2">The sequence shown here is derived from an EMBL/GenBank/DDBJ whole genome shotgun (WGS) entry which is preliminary data.</text>
</comment>
<dbReference type="Proteomes" id="UP000429607">
    <property type="component" value="Unassembled WGS sequence"/>
</dbReference>
<organism evidence="2 7">
    <name type="scientific">Phytophthora rubi</name>
    <dbReference type="NCBI Taxonomy" id="129364"/>
    <lineage>
        <taxon>Eukaryota</taxon>
        <taxon>Sar</taxon>
        <taxon>Stramenopiles</taxon>
        <taxon>Oomycota</taxon>
        <taxon>Peronosporomycetes</taxon>
        <taxon>Peronosporales</taxon>
        <taxon>Peronosporaceae</taxon>
        <taxon>Phytophthora</taxon>
    </lineage>
</organism>
<dbReference type="Proteomes" id="UP000435112">
    <property type="component" value="Unassembled WGS sequence"/>
</dbReference>
<sequence>MRCSSGILLLYFILKYMYCNTKIESTFSSPNYNFSFEPTATFSFCRDILTS</sequence>
<keyword evidence="6" id="KW-1185">Reference proteome</keyword>
<reference evidence="5 7" key="1">
    <citation type="submission" date="2018-09" db="EMBL/GenBank/DDBJ databases">
        <title>Genomic investigation of the strawberry pathogen Phytophthora fragariae indicates pathogenicity is determined by transcriptional variation in three key races.</title>
        <authorList>
            <person name="Adams T.M."/>
            <person name="Armitage A.D."/>
            <person name="Sobczyk M.K."/>
            <person name="Bates H.J."/>
            <person name="Dunwell J.M."/>
            <person name="Nellist C.F."/>
            <person name="Harrison R.J."/>
        </authorList>
    </citation>
    <scope>NUCLEOTIDE SEQUENCE [LARGE SCALE GENOMIC DNA]</scope>
    <source>
        <strain evidence="3 5">SCRP249</strain>
        <strain evidence="2 7">SCRP324</strain>
        <strain evidence="4 6">SCRP333</strain>
    </source>
</reference>
<dbReference type="EMBL" id="QXFV01000327">
    <property type="protein sequence ID" value="KAE9041014.1"/>
    <property type="molecule type" value="Genomic_DNA"/>
</dbReference>
<dbReference type="EMBL" id="QXFU01000258">
    <property type="protein sequence ID" value="KAE9038665.1"/>
    <property type="molecule type" value="Genomic_DNA"/>
</dbReference>
<name>A0A6A3N4Q9_9STRA</name>
<evidence type="ECO:0000256" key="1">
    <source>
        <dbReference type="SAM" id="SignalP"/>
    </source>
</evidence>
<accession>A0A6A3N4Q9</accession>
<dbReference type="AlphaFoldDB" id="A0A6A3N4Q9"/>
<evidence type="ECO:0000313" key="4">
    <source>
        <dbReference type="EMBL" id="KAE9347022.1"/>
    </source>
</evidence>
<dbReference type="EMBL" id="QXFT01000330">
    <property type="protein sequence ID" value="KAE9347022.1"/>
    <property type="molecule type" value="Genomic_DNA"/>
</dbReference>
<proteinExistence type="predicted"/>
<feature type="signal peptide" evidence="1">
    <location>
        <begin position="1"/>
        <end position="19"/>
    </location>
</feature>